<feature type="region of interest" description="Disordered" evidence="1">
    <location>
        <begin position="135"/>
        <end position="157"/>
    </location>
</feature>
<dbReference type="RefSeq" id="WP_005465108.1">
    <property type="nucleotide sequence ID" value="NZ_CM001484.1"/>
</dbReference>
<dbReference type="Proteomes" id="UP000005087">
    <property type="component" value="Chromosome"/>
</dbReference>
<reference evidence="2 3" key="1">
    <citation type="submission" date="2011-09" db="EMBL/GenBank/DDBJ databases">
        <authorList>
            <consortium name="US DOE Joint Genome Institute (JGI-PGF)"/>
            <person name="Lucas S."/>
            <person name="Han J."/>
            <person name="Lapidus A."/>
            <person name="Cheng J.-F."/>
            <person name="Goodwin L."/>
            <person name="Pitluck S."/>
            <person name="Peters L."/>
            <person name="Land M.L."/>
            <person name="Hauser L."/>
            <person name="Brambilla E."/>
            <person name="Klenk H.-P."/>
            <person name="Woyke T.J."/>
        </authorList>
    </citation>
    <scope>NUCLEOTIDE SEQUENCE [LARGE SCALE GENOMIC DNA]</scope>
    <source>
        <strain evidence="2 3">K62</strain>
    </source>
</reference>
<reference evidence="3" key="2">
    <citation type="submission" date="2012-01" db="EMBL/GenBank/DDBJ databases">
        <title>Noncontiguous Finished sequence of chromosome of Saccharomonospora glauca K62.</title>
        <authorList>
            <consortium name="US DOE Joint Genome Institute"/>
            <person name="Lucas S."/>
            <person name="Han J."/>
            <person name="Lapidus A."/>
            <person name="Cheng J.-F."/>
            <person name="Goodwin L."/>
            <person name="Pitluck S."/>
            <person name="Peters L."/>
            <person name="Mikhailova N."/>
            <person name="Held B."/>
            <person name="Detter J.C."/>
            <person name="Han C."/>
            <person name="Tapia R."/>
            <person name="Land M."/>
            <person name="Hauser L."/>
            <person name="Kyrpides N."/>
            <person name="Ivanova N."/>
            <person name="Pagani I."/>
            <person name="Brambilla E.-M."/>
            <person name="Klenk H.-P."/>
            <person name="Woyke T."/>
        </authorList>
    </citation>
    <scope>NUCLEOTIDE SEQUENCE [LARGE SCALE GENOMIC DNA]</scope>
    <source>
        <strain evidence="3">K62</strain>
    </source>
</reference>
<proteinExistence type="predicted"/>
<gene>
    <name evidence="2" type="ORF">SacglDRAFT_02596</name>
</gene>
<dbReference type="AlphaFoldDB" id="I1D3G4"/>
<keyword evidence="3" id="KW-1185">Reference proteome</keyword>
<dbReference type="eggNOG" id="ENOG5033XF2">
    <property type="taxonomic scope" value="Bacteria"/>
</dbReference>
<organism evidence="2 3">
    <name type="scientific">Saccharomonospora glauca K62</name>
    <dbReference type="NCBI Taxonomy" id="928724"/>
    <lineage>
        <taxon>Bacteria</taxon>
        <taxon>Bacillati</taxon>
        <taxon>Actinomycetota</taxon>
        <taxon>Actinomycetes</taxon>
        <taxon>Pseudonocardiales</taxon>
        <taxon>Pseudonocardiaceae</taxon>
        <taxon>Saccharomonospora</taxon>
    </lineage>
</organism>
<accession>I1D3G4</accession>
<evidence type="ECO:0000313" key="3">
    <source>
        <dbReference type="Proteomes" id="UP000005087"/>
    </source>
</evidence>
<dbReference type="EMBL" id="CM001484">
    <property type="protein sequence ID" value="EIE99488.1"/>
    <property type="molecule type" value="Genomic_DNA"/>
</dbReference>
<dbReference type="OrthoDB" id="5180771at2"/>
<dbReference type="STRING" id="928724.SacglDRAFT_02596"/>
<evidence type="ECO:0000313" key="2">
    <source>
        <dbReference type="EMBL" id="EIE99488.1"/>
    </source>
</evidence>
<dbReference type="HOGENOM" id="CLU_1577384_0_0_11"/>
<name>I1D3G4_9PSEU</name>
<sequence>MNSQTAQLDDLRLVALPSAIKCTELFVRFSLTEWSLRELFDEAADVARQLVEAVVERTDTSSPGFVTVRLRLSGNCLVVEVEDDQLDHIHDDAPVVEGHPTGAVPLEGRGKLVWCEIPLPDGVTAEQVRLPRRAERRVRTVPEPAPDAEPATPDPSVVDRILVGLQNREW</sequence>
<protein>
    <submittedName>
        <fullName evidence="2">Uncharacterized protein</fullName>
    </submittedName>
</protein>
<evidence type="ECO:0000256" key="1">
    <source>
        <dbReference type="SAM" id="MobiDB-lite"/>
    </source>
</evidence>